<evidence type="ECO:0000256" key="1">
    <source>
        <dbReference type="SAM" id="MobiDB-lite"/>
    </source>
</evidence>
<keyword evidence="2" id="KW-0472">Membrane</keyword>
<keyword evidence="4" id="KW-1185">Reference proteome</keyword>
<dbReference type="Proteomes" id="UP000024837">
    <property type="component" value="Unassembled WGS sequence"/>
</dbReference>
<feature type="region of interest" description="Disordered" evidence="1">
    <location>
        <begin position="172"/>
        <end position="198"/>
    </location>
</feature>
<keyword evidence="2" id="KW-1133">Transmembrane helix</keyword>
<keyword evidence="2" id="KW-0812">Transmembrane</keyword>
<gene>
    <name evidence="3" type="ORF">DRE_02725</name>
</gene>
<evidence type="ECO:0000256" key="2">
    <source>
        <dbReference type="SAM" id="Phobius"/>
    </source>
</evidence>
<sequence length="366" mass="39399">MAGDKFKASASASAILQSHVGVVLATIAGVALLIIVFSASLCLYFKTCRGRKQGRLAQAVGCGQRKLGAVPLIAPLAGIKTQDPLDNAGEAILPRSPEALHKRGCGPTWLDSRNMDYIESGASGPGAGLIPDSASSASRSVRNLSPVPTPPRTPDPHTLLAISHWSQPSQIPDTLSLRIDRKRPSDTRPNSSRLSARSLNRVRGRSVLPASSAFERRCQHMQAGQDLVQQLRLAQRKDRSKTGLNARVASRRAGNRLRKFGDFEPGTGARGTWEGESQNQIDNGLELEDSLSLETALSYDTLHGSDGPGAEDGAVLGPEQTYRTSIISAYRQDLGSEEQDLEMYLWKPLPKPPAENVWAPTSVELI</sequence>
<protein>
    <submittedName>
        <fullName evidence="3">Uncharacterized protein</fullName>
    </submittedName>
</protein>
<accession>W7I6K1</accession>
<dbReference type="EMBL" id="KI966407">
    <property type="protein sequence ID" value="EWC47843.1"/>
    <property type="molecule type" value="Genomic_DNA"/>
</dbReference>
<reference evidence="3 4" key="1">
    <citation type="submission" date="2013-05" db="EMBL/GenBank/DDBJ databases">
        <title>Drechslerella stenobrocha genome reveals carnivorous origination and mechanical trapping mechanism of predatory fungi.</title>
        <authorList>
            <person name="Liu X."/>
            <person name="Zhang W."/>
            <person name="Liu K."/>
        </authorList>
    </citation>
    <scope>NUCLEOTIDE SEQUENCE [LARGE SCALE GENOMIC DNA]</scope>
    <source>
        <strain evidence="3 4">248</strain>
    </source>
</reference>
<feature type="region of interest" description="Disordered" evidence="1">
    <location>
        <begin position="128"/>
        <end position="158"/>
    </location>
</feature>
<dbReference type="OrthoDB" id="5430085at2759"/>
<name>W7I6K1_9PEZI</name>
<feature type="compositionally biased region" description="Low complexity" evidence="1">
    <location>
        <begin position="188"/>
        <end position="198"/>
    </location>
</feature>
<dbReference type="AlphaFoldDB" id="W7I6K1"/>
<feature type="transmembrane region" description="Helical" evidence="2">
    <location>
        <begin position="20"/>
        <end position="45"/>
    </location>
</feature>
<organism evidence="3 4">
    <name type="scientific">Drechslerella stenobrocha 248</name>
    <dbReference type="NCBI Taxonomy" id="1043628"/>
    <lineage>
        <taxon>Eukaryota</taxon>
        <taxon>Fungi</taxon>
        <taxon>Dikarya</taxon>
        <taxon>Ascomycota</taxon>
        <taxon>Pezizomycotina</taxon>
        <taxon>Orbiliomycetes</taxon>
        <taxon>Orbiliales</taxon>
        <taxon>Orbiliaceae</taxon>
        <taxon>Drechslerella</taxon>
    </lineage>
</organism>
<evidence type="ECO:0000313" key="4">
    <source>
        <dbReference type="Proteomes" id="UP000024837"/>
    </source>
</evidence>
<dbReference type="HOGENOM" id="CLU_754348_0_0_1"/>
<evidence type="ECO:0000313" key="3">
    <source>
        <dbReference type="EMBL" id="EWC47843.1"/>
    </source>
</evidence>
<feature type="compositionally biased region" description="Polar residues" evidence="1">
    <location>
        <begin position="133"/>
        <end position="143"/>
    </location>
</feature>
<proteinExistence type="predicted"/>